<dbReference type="CDD" id="cd12820">
    <property type="entry name" value="LbR_YadA-like"/>
    <property type="match status" value="1"/>
</dbReference>
<dbReference type="Gene3D" id="2.150.10.10">
    <property type="entry name" value="Serralysin-like metalloprotease, C-terminal"/>
    <property type="match status" value="1"/>
</dbReference>
<dbReference type="RefSeq" id="WP_106063628.1">
    <property type="nucleotide sequence ID" value="NZ_PVXO01000044.1"/>
</dbReference>
<dbReference type="AlphaFoldDB" id="A0A2T0B3F5"/>
<keyword evidence="3" id="KW-1185">Reference proteome</keyword>
<dbReference type="Pfam" id="PF05658">
    <property type="entry name" value="YadA_head"/>
    <property type="match status" value="2"/>
</dbReference>
<evidence type="ECO:0000259" key="1">
    <source>
        <dbReference type="Pfam" id="PF05658"/>
    </source>
</evidence>
<organism evidence="2 3">
    <name type="scientific">Clostridium liquoris</name>
    <dbReference type="NCBI Taxonomy" id="1289519"/>
    <lineage>
        <taxon>Bacteria</taxon>
        <taxon>Bacillati</taxon>
        <taxon>Bacillota</taxon>
        <taxon>Clostridia</taxon>
        <taxon>Eubacteriales</taxon>
        <taxon>Clostridiaceae</taxon>
        <taxon>Clostridium</taxon>
    </lineage>
</organism>
<dbReference type="InterPro" id="IPR011049">
    <property type="entry name" value="Serralysin-like_metalloprot_C"/>
</dbReference>
<dbReference type="InterPro" id="IPR008640">
    <property type="entry name" value="Adhesin_Head_dom"/>
</dbReference>
<dbReference type="CDD" id="cd19958">
    <property type="entry name" value="pyocin_knob"/>
    <property type="match status" value="1"/>
</dbReference>
<sequence>MANLEMLIKGTPDWHNIINNNFNEVNNGLGLHAEEFKWTDFNEAKETGIYHIPAVQDIANAPEGVSGSRIAFIYTVNQADRTWTIQRLTPYQDAAKTNYEERSESFFEDYWRDWNFYHKAAVDLRSSEVEIGEEAEATGSDAVAIGDSAKASGQYSTALGKQAVASAQQATALGYYATAENMNEGVLGVLVSNWIVPGKFTVEGTKNFEIPHPKPVKKATHRIRHSSVESPTAGDTLYRYEAEASKAGDKITIGLPDYFIYLNKDVQIFVTPQGHFGNGYGELNINEERLEIYCELEGKYNVLVIGTRDDDHQSILDWDIKGVEREIGESWTGETYAFSVDEIIEVEEIKEVE</sequence>
<evidence type="ECO:0000313" key="2">
    <source>
        <dbReference type="EMBL" id="PRR78434.1"/>
    </source>
</evidence>
<dbReference type="Proteomes" id="UP000239706">
    <property type="component" value="Unassembled WGS sequence"/>
</dbReference>
<name>A0A2T0B3F5_9CLOT</name>
<comment type="caution">
    <text evidence="2">The sequence shown here is derived from an EMBL/GenBank/DDBJ whole genome shotgun (WGS) entry which is preliminary data.</text>
</comment>
<dbReference type="EMBL" id="PVXO01000044">
    <property type="protein sequence ID" value="PRR78434.1"/>
    <property type="molecule type" value="Genomic_DNA"/>
</dbReference>
<gene>
    <name evidence="2" type="ORF">CLLI_15180</name>
</gene>
<proteinExistence type="predicted"/>
<reference evidence="2 3" key="1">
    <citation type="submission" date="2018-03" db="EMBL/GenBank/DDBJ databases">
        <title>Genome sequence of Clostridium liquoris DSM 100320.</title>
        <authorList>
            <person name="Poehlein A."/>
            <person name="Daniel R."/>
        </authorList>
    </citation>
    <scope>NUCLEOTIDE SEQUENCE [LARGE SCALE GENOMIC DNA]</scope>
    <source>
        <strain evidence="2 3">DSM 100320</strain>
    </source>
</reference>
<evidence type="ECO:0000313" key="3">
    <source>
        <dbReference type="Proteomes" id="UP000239706"/>
    </source>
</evidence>
<feature type="domain" description="Trimeric autotransporter adhesin YadA-like head" evidence="1">
    <location>
        <begin position="151"/>
        <end position="177"/>
    </location>
</feature>
<protein>
    <recommendedName>
        <fullName evidence="1">Trimeric autotransporter adhesin YadA-like head domain-containing protein</fullName>
    </recommendedName>
</protein>
<dbReference type="SUPFAM" id="SSF101967">
    <property type="entry name" value="Adhesin YadA, collagen-binding domain"/>
    <property type="match status" value="1"/>
</dbReference>
<dbReference type="GO" id="GO:0019867">
    <property type="term" value="C:outer membrane"/>
    <property type="evidence" value="ECO:0007669"/>
    <property type="project" value="InterPro"/>
</dbReference>
<accession>A0A2T0B3F5</accession>
<dbReference type="OrthoDB" id="9795386at2"/>
<feature type="domain" description="Trimeric autotransporter adhesin YadA-like head" evidence="1">
    <location>
        <begin position="131"/>
        <end position="149"/>
    </location>
</feature>